<evidence type="ECO:0000256" key="2">
    <source>
        <dbReference type="ARBA" id="ARBA00022692"/>
    </source>
</evidence>
<feature type="transmembrane region" description="Helical" evidence="5">
    <location>
        <begin position="47"/>
        <end position="65"/>
    </location>
</feature>
<comment type="subcellular location">
    <subcellularLocation>
        <location evidence="1">Membrane</location>
        <topology evidence="1">Multi-pass membrane protein</topology>
    </subcellularLocation>
</comment>
<dbReference type="AlphaFoldDB" id="A0A7U3ZHP9"/>
<protein>
    <submittedName>
        <fullName evidence="7">GtrA family protein</fullName>
    </submittedName>
</protein>
<accession>A0A7U3ZHP9</accession>
<evidence type="ECO:0000256" key="3">
    <source>
        <dbReference type="ARBA" id="ARBA00022989"/>
    </source>
</evidence>
<evidence type="ECO:0000313" key="8">
    <source>
        <dbReference type="Proteomes" id="UP000000493"/>
    </source>
</evidence>
<gene>
    <name evidence="7" type="ordered locus">Runsl_0910</name>
</gene>
<dbReference type="KEGG" id="rsi:Runsl_0910"/>
<dbReference type="EMBL" id="CP002859">
    <property type="protein sequence ID" value="AEI47347.1"/>
    <property type="molecule type" value="Genomic_DNA"/>
</dbReference>
<keyword evidence="3 5" id="KW-1133">Transmembrane helix</keyword>
<feature type="transmembrane region" description="Helical" evidence="5">
    <location>
        <begin position="20"/>
        <end position="41"/>
    </location>
</feature>
<reference evidence="7 8" key="2">
    <citation type="journal article" date="2012" name="Stand. Genomic Sci.">
        <title>Complete genome sequence of the aquatic bacterium Runella slithyformis type strain (LSU 4(T)).</title>
        <authorList>
            <person name="Copeland A."/>
            <person name="Zhang X."/>
            <person name="Misra M."/>
            <person name="Lapidus A."/>
            <person name="Nolan M."/>
            <person name="Lucas S."/>
            <person name="Deshpande S."/>
            <person name="Cheng J.F."/>
            <person name="Tapia R."/>
            <person name="Goodwin L.A."/>
            <person name="Pitluck S."/>
            <person name="Liolios K."/>
            <person name="Pagani I."/>
            <person name="Ivanova N."/>
            <person name="Mikhailova N."/>
            <person name="Pati A."/>
            <person name="Chen A."/>
            <person name="Palaniappan K."/>
            <person name="Land M."/>
            <person name="Hauser L."/>
            <person name="Pan C."/>
            <person name="Jeffries C.D."/>
            <person name="Detter J.C."/>
            <person name="Brambilla E.M."/>
            <person name="Rohde M."/>
            <person name="Djao O.D."/>
            <person name="Goker M."/>
            <person name="Sikorski J."/>
            <person name="Tindall B.J."/>
            <person name="Woyke T."/>
            <person name="Bristow J."/>
            <person name="Eisen J.A."/>
            <person name="Markowitz V."/>
            <person name="Hugenholtz P."/>
            <person name="Kyrpides N.C."/>
            <person name="Klenk H.P."/>
            <person name="Mavromatis K."/>
        </authorList>
    </citation>
    <scope>NUCLEOTIDE SEQUENCE [LARGE SCALE GENOMIC DNA]</scope>
    <source>
        <strain evidence="8">ATCC 29530 / DSM 19594 / LMG 11500 / NCIMB 11436 / LSU 4</strain>
    </source>
</reference>
<dbReference type="GO" id="GO:0016020">
    <property type="term" value="C:membrane"/>
    <property type="evidence" value="ECO:0007669"/>
    <property type="project" value="UniProtKB-SubCell"/>
</dbReference>
<name>A0A7U3ZHP9_RUNSL</name>
<evidence type="ECO:0000313" key="7">
    <source>
        <dbReference type="EMBL" id="AEI47347.1"/>
    </source>
</evidence>
<keyword evidence="2 5" id="KW-0812">Transmembrane</keyword>
<evidence type="ECO:0000256" key="1">
    <source>
        <dbReference type="ARBA" id="ARBA00004141"/>
    </source>
</evidence>
<proteinExistence type="predicted"/>
<dbReference type="GO" id="GO:0000271">
    <property type="term" value="P:polysaccharide biosynthetic process"/>
    <property type="evidence" value="ECO:0007669"/>
    <property type="project" value="InterPro"/>
</dbReference>
<evidence type="ECO:0000256" key="5">
    <source>
        <dbReference type="SAM" id="Phobius"/>
    </source>
</evidence>
<reference evidence="8" key="1">
    <citation type="submission" date="2011-06" db="EMBL/GenBank/DDBJ databases">
        <title>The complete genome of chromosome of Runella slithyformis DSM 19594.</title>
        <authorList>
            <consortium name="US DOE Joint Genome Institute (JGI-PGF)"/>
            <person name="Lucas S."/>
            <person name="Han J."/>
            <person name="Lapidus A."/>
            <person name="Bruce D."/>
            <person name="Goodwin L."/>
            <person name="Pitluck S."/>
            <person name="Peters L."/>
            <person name="Kyrpides N."/>
            <person name="Mavromatis K."/>
            <person name="Ivanova N."/>
            <person name="Ovchinnikova G."/>
            <person name="Zhang X."/>
            <person name="Misra M."/>
            <person name="Detter J.C."/>
            <person name="Tapia R."/>
            <person name="Han C."/>
            <person name="Land M."/>
            <person name="Hauser L."/>
            <person name="Markowitz V."/>
            <person name="Cheng J.-F."/>
            <person name="Hugenholtz P."/>
            <person name="Woyke T."/>
            <person name="Wu D."/>
            <person name="Tindall B."/>
            <person name="Faehrich R."/>
            <person name="Brambilla E."/>
            <person name="Klenk H.-P."/>
            <person name="Eisen J.A."/>
        </authorList>
    </citation>
    <scope>NUCLEOTIDE SEQUENCE [LARGE SCALE GENOMIC DNA]</scope>
    <source>
        <strain evidence="8">ATCC 29530 / DSM 19594 / LMG 11500 / NCIMB 11436 / LSU 4</strain>
    </source>
</reference>
<dbReference type="InterPro" id="IPR007267">
    <property type="entry name" value="GtrA_DPMS_TM"/>
</dbReference>
<sequence length="178" mass="19953">MWPYFTPVKKKSTLFNFKDLIIYFLIAGIGATVQFIAGSFFRNYVNFYSSVSLGYIVSFVVGFILTKLFAFDARNTNKTRREMVKFGIVAAISFGITVGVAALTLSILHASDPNDYIYKIPYGFIPEKYKEINVTEASSTLAGMGLSFVSNYILHKTFTFKSTGFYDRAKAVLNLGKE</sequence>
<keyword evidence="4 5" id="KW-0472">Membrane</keyword>
<feature type="transmembrane region" description="Helical" evidence="5">
    <location>
        <begin position="86"/>
        <end position="108"/>
    </location>
</feature>
<organism evidence="7 8">
    <name type="scientific">Runella slithyformis (strain ATCC 29530 / DSM 19594 / LMG 11500 / NCIMB 11436 / LSU 4)</name>
    <dbReference type="NCBI Taxonomy" id="761193"/>
    <lineage>
        <taxon>Bacteria</taxon>
        <taxon>Pseudomonadati</taxon>
        <taxon>Bacteroidota</taxon>
        <taxon>Cytophagia</taxon>
        <taxon>Cytophagales</taxon>
        <taxon>Spirosomataceae</taxon>
        <taxon>Runella</taxon>
    </lineage>
</organism>
<dbReference type="Pfam" id="PF04138">
    <property type="entry name" value="GtrA_DPMS_TM"/>
    <property type="match status" value="1"/>
</dbReference>
<evidence type="ECO:0000256" key="4">
    <source>
        <dbReference type="ARBA" id="ARBA00023136"/>
    </source>
</evidence>
<feature type="domain" description="GtrA/DPMS transmembrane" evidence="6">
    <location>
        <begin position="24"/>
        <end position="113"/>
    </location>
</feature>
<dbReference type="Proteomes" id="UP000000493">
    <property type="component" value="Chromosome"/>
</dbReference>
<keyword evidence="8" id="KW-1185">Reference proteome</keyword>
<evidence type="ECO:0000259" key="6">
    <source>
        <dbReference type="Pfam" id="PF04138"/>
    </source>
</evidence>